<dbReference type="InterPro" id="IPR026961">
    <property type="entry name" value="PGG_dom"/>
</dbReference>
<evidence type="ECO:0000313" key="3">
    <source>
        <dbReference type="EnsemblPlants" id="TuG1812G0600004234.01.T01.cds442141"/>
    </source>
</evidence>
<reference evidence="3" key="2">
    <citation type="submission" date="2018-03" db="EMBL/GenBank/DDBJ databases">
        <title>The Triticum urartu genome reveals the dynamic nature of wheat genome evolution.</title>
        <authorList>
            <person name="Ling H."/>
            <person name="Ma B."/>
            <person name="Shi X."/>
            <person name="Liu H."/>
            <person name="Dong L."/>
            <person name="Sun H."/>
            <person name="Cao Y."/>
            <person name="Gao Q."/>
            <person name="Zheng S."/>
            <person name="Li Y."/>
            <person name="Yu Y."/>
            <person name="Du H."/>
            <person name="Qi M."/>
            <person name="Li Y."/>
            <person name="Yu H."/>
            <person name="Cui Y."/>
            <person name="Wang N."/>
            <person name="Chen C."/>
            <person name="Wu H."/>
            <person name="Zhao Y."/>
            <person name="Zhang J."/>
            <person name="Li Y."/>
            <person name="Zhou W."/>
            <person name="Zhang B."/>
            <person name="Hu W."/>
            <person name="Eijk M."/>
            <person name="Tang J."/>
            <person name="Witsenboer H."/>
            <person name="Zhao S."/>
            <person name="Li Z."/>
            <person name="Zhang A."/>
            <person name="Wang D."/>
            <person name="Liang C."/>
        </authorList>
    </citation>
    <scope>NUCLEOTIDE SEQUENCE [LARGE SCALE GENOMIC DNA]</scope>
    <source>
        <strain evidence="3">cv. G1812</strain>
    </source>
</reference>
<reference evidence="3" key="3">
    <citation type="submission" date="2022-06" db="UniProtKB">
        <authorList>
            <consortium name="EnsemblPlants"/>
        </authorList>
    </citation>
    <scope>IDENTIFICATION</scope>
</reference>
<evidence type="ECO:0000256" key="1">
    <source>
        <dbReference type="SAM" id="Phobius"/>
    </source>
</evidence>
<sequence length="141" mass="15497">MPVLFVPSSDGRLAAVAVDGLQNLMPANPEDSVSNETKLQNIRSWLLLLASLVAIVTFTAGLTPSGGFWSTDDDKDKKYLAGDPIMINKSPHRYSAFYTSNTFAFFTSLMIIASLAKNRNREKIMTIPFTFLVVICFLSLG</sequence>
<feature type="domain" description="PGG" evidence="2">
    <location>
        <begin position="37"/>
        <end position="135"/>
    </location>
</feature>
<keyword evidence="1" id="KW-1133">Transmembrane helix</keyword>
<keyword evidence="4" id="KW-1185">Reference proteome</keyword>
<dbReference type="Pfam" id="PF13962">
    <property type="entry name" value="PGG"/>
    <property type="match status" value="1"/>
</dbReference>
<reference evidence="4" key="1">
    <citation type="journal article" date="2013" name="Nature">
        <title>Draft genome of the wheat A-genome progenitor Triticum urartu.</title>
        <authorList>
            <person name="Ling H.Q."/>
            <person name="Zhao S."/>
            <person name="Liu D."/>
            <person name="Wang J."/>
            <person name="Sun H."/>
            <person name="Zhang C."/>
            <person name="Fan H."/>
            <person name="Li D."/>
            <person name="Dong L."/>
            <person name="Tao Y."/>
            <person name="Gao C."/>
            <person name="Wu H."/>
            <person name="Li Y."/>
            <person name="Cui Y."/>
            <person name="Guo X."/>
            <person name="Zheng S."/>
            <person name="Wang B."/>
            <person name="Yu K."/>
            <person name="Liang Q."/>
            <person name="Yang W."/>
            <person name="Lou X."/>
            <person name="Chen J."/>
            <person name="Feng M."/>
            <person name="Jian J."/>
            <person name="Zhang X."/>
            <person name="Luo G."/>
            <person name="Jiang Y."/>
            <person name="Liu J."/>
            <person name="Wang Z."/>
            <person name="Sha Y."/>
            <person name="Zhang B."/>
            <person name="Wu H."/>
            <person name="Tang D."/>
            <person name="Shen Q."/>
            <person name="Xue P."/>
            <person name="Zou S."/>
            <person name="Wang X."/>
            <person name="Liu X."/>
            <person name="Wang F."/>
            <person name="Yang Y."/>
            <person name="An X."/>
            <person name="Dong Z."/>
            <person name="Zhang K."/>
            <person name="Zhang X."/>
            <person name="Luo M.C."/>
            <person name="Dvorak J."/>
            <person name="Tong Y."/>
            <person name="Wang J."/>
            <person name="Yang H."/>
            <person name="Li Z."/>
            <person name="Wang D."/>
            <person name="Zhang A."/>
            <person name="Wang J."/>
        </authorList>
    </citation>
    <scope>NUCLEOTIDE SEQUENCE</scope>
    <source>
        <strain evidence="4">cv. G1812</strain>
    </source>
</reference>
<keyword evidence="1" id="KW-0812">Transmembrane</keyword>
<evidence type="ECO:0000313" key="4">
    <source>
        <dbReference type="Proteomes" id="UP000015106"/>
    </source>
</evidence>
<dbReference type="Gramene" id="TuG1812G0600004234.01.T01">
    <property type="protein sequence ID" value="TuG1812G0600004234.01.T01.cds442141"/>
    <property type="gene ID" value="TuG1812G0600004234.01"/>
</dbReference>
<proteinExistence type="predicted"/>
<dbReference type="Proteomes" id="UP000015106">
    <property type="component" value="Chromosome 6"/>
</dbReference>
<dbReference type="GO" id="GO:0016020">
    <property type="term" value="C:membrane"/>
    <property type="evidence" value="ECO:0007669"/>
    <property type="project" value="TreeGrafter"/>
</dbReference>
<dbReference type="PANTHER" id="PTHR24177:SF430">
    <property type="entry name" value="OS06G0295000 PROTEIN"/>
    <property type="match status" value="1"/>
</dbReference>
<evidence type="ECO:0000259" key="2">
    <source>
        <dbReference type="Pfam" id="PF13962"/>
    </source>
</evidence>
<accession>A0A8R7UWF1</accession>
<protein>
    <recommendedName>
        <fullName evidence="2">PGG domain-containing protein</fullName>
    </recommendedName>
</protein>
<feature type="transmembrane region" description="Helical" evidence="1">
    <location>
        <begin position="96"/>
        <end position="116"/>
    </location>
</feature>
<name>A0A8R7UWF1_TRIUA</name>
<organism evidence="3 4">
    <name type="scientific">Triticum urartu</name>
    <name type="common">Red wild einkorn</name>
    <name type="synonym">Crithodium urartu</name>
    <dbReference type="NCBI Taxonomy" id="4572"/>
    <lineage>
        <taxon>Eukaryota</taxon>
        <taxon>Viridiplantae</taxon>
        <taxon>Streptophyta</taxon>
        <taxon>Embryophyta</taxon>
        <taxon>Tracheophyta</taxon>
        <taxon>Spermatophyta</taxon>
        <taxon>Magnoliopsida</taxon>
        <taxon>Liliopsida</taxon>
        <taxon>Poales</taxon>
        <taxon>Poaceae</taxon>
        <taxon>BOP clade</taxon>
        <taxon>Pooideae</taxon>
        <taxon>Triticodae</taxon>
        <taxon>Triticeae</taxon>
        <taxon>Triticinae</taxon>
        <taxon>Triticum</taxon>
    </lineage>
</organism>
<feature type="transmembrane region" description="Helical" evidence="1">
    <location>
        <begin position="45"/>
        <end position="69"/>
    </location>
</feature>
<dbReference type="PANTHER" id="PTHR24177">
    <property type="entry name" value="CASKIN"/>
    <property type="match status" value="1"/>
</dbReference>
<dbReference type="AlphaFoldDB" id="A0A8R7UWF1"/>
<dbReference type="EnsemblPlants" id="TuG1812G0600004234.01.T01">
    <property type="protein sequence ID" value="TuG1812G0600004234.01.T01.cds442141"/>
    <property type="gene ID" value="TuG1812G0600004234.01"/>
</dbReference>
<keyword evidence="1" id="KW-0472">Membrane</keyword>